<keyword evidence="4" id="KW-1185">Reference proteome</keyword>
<reference evidence="3" key="2">
    <citation type="journal article" date="2024" name="Plant">
        <title>Genomic evolution and insights into agronomic trait innovations of Sesamum species.</title>
        <authorList>
            <person name="Miao H."/>
            <person name="Wang L."/>
            <person name="Qu L."/>
            <person name="Liu H."/>
            <person name="Sun Y."/>
            <person name="Le M."/>
            <person name="Wang Q."/>
            <person name="Wei S."/>
            <person name="Zheng Y."/>
            <person name="Lin W."/>
            <person name="Duan Y."/>
            <person name="Cao H."/>
            <person name="Xiong S."/>
            <person name="Wang X."/>
            <person name="Wei L."/>
            <person name="Li C."/>
            <person name="Ma Q."/>
            <person name="Ju M."/>
            <person name="Zhao R."/>
            <person name="Li G."/>
            <person name="Mu C."/>
            <person name="Tian Q."/>
            <person name="Mei H."/>
            <person name="Zhang T."/>
            <person name="Gao T."/>
            <person name="Zhang H."/>
        </authorList>
    </citation>
    <scope>NUCLEOTIDE SEQUENCE</scope>
    <source>
        <strain evidence="3">K16</strain>
    </source>
</reference>
<dbReference type="AlphaFoldDB" id="A0AAE1WG11"/>
<dbReference type="Pfam" id="PF06521">
    <property type="entry name" value="PAR1"/>
    <property type="match status" value="2"/>
</dbReference>
<evidence type="ECO:0008006" key="5">
    <source>
        <dbReference type="Google" id="ProtNLM"/>
    </source>
</evidence>
<reference evidence="3" key="1">
    <citation type="submission" date="2020-06" db="EMBL/GenBank/DDBJ databases">
        <authorList>
            <person name="Li T."/>
            <person name="Hu X."/>
            <person name="Zhang T."/>
            <person name="Song X."/>
            <person name="Zhang H."/>
            <person name="Dai N."/>
            <person name="Sheng W."/>
            <person name="Hou X."/>
            <person name="Wei L."/>
        </authorList>
    </citation>
    <scope>NUCLEOTIDE SEQUENCE</scope>
    <source>
        <strain evidence="3">K16</strain>
        <tissue evidence="3">Leaf</tissue>
    </source>
</reference>
<proteinExistence type="predicted"/>
<gene>
    <name evidence="3" type="ORF">Sango_2042800</name>
</gene>
<name>A0AAE1WG11_9LAMI</name>
<dbReference type="InterPro" id="IPR009489">
    <property type="entry name" value="PAR1"/>
</dbReference>
<feature type="compositionally biased region" description="Low complexity" evidence="1">
    <location>
        <begin position="214"/>
        <end position="236"/>
    </location>
</feature>
<protein>
    <recommendedName>
        <fullName evidence="5">TRAF-type domain-containing protein</fullName>
    </recommendedName>
</protein>
<dbReference type="PANTHER" id="PTHR33649">
    <property type="entry name" value="PAR1 PROTEIN"/>
    <property type="match status" value="1"/>
</dbReference>
<evidence type="ECO:0000256" key="2">
    <source>
        <dbReference type="SAM" id="SignalP"/>
    </source>
</evidence>
<comment type="caution">
    <text evidence="3">The sequence shown here is derived from an EMBL/GenBank/DDBJ whole genome shotgun (WGS) entry which is preliminary data.</text>
</comment>
<evidence type="ECO:0000313" key="3">
    <source>
        <dbReference type="EMBL" id="KAK4392650.1"/>
    </source>
</evidence>
<feature type="signal peptide" evidence="2">
    <location>
        <begin position="1"/>
        <end position="24"/>
    </location>
</feature>
<evidence type="ECO:0000313" key="4">
    <source>
        <dbReference type="Proteomes" id="UP001289374"/>
    </source>
</evidence>
<sequence>MASATNLSVVLFFACSLFVQRSLALDCGRLPKNVCLFAIMTSGEDEDHANRCQKLCGVDHLIADGVSSEGCFPRDFIRDICSPACCDNCHGVVALFAKVAEHQALDCGRLPKNVCLFAIMTSGEDEDHANSCQKLCGVDHLIADGVSSEGCFPRDFIRDICSPACCDNCHGVVALFAKVAEHQGQHLPHLCKKHGDHPHAHRAVYQVSSSDDDVAATPAVAPQAADAPMADAPATAFDDDYA</sequence>
<feature type="chain" id="PRO_5042193945" description="TRAF-type domain-containing protein" evidence="2">
    <location>
        <begin position="25"/>
        <end position="242"/>
    </location>
</feature>
<organism evidence="3 4">
    <name type="scientific">Sesamum angolense</name>
    <dbReference type="NCBI Taxonomy" id="2727404"/>
    <lineage>
        <taxon>Eukaryota</taxon>
        <taxon>Viridiplantae</taxon>
        <taxon>Streptophyta</taxon>
        <taxon>Embryophyta</taxon>
        <taxon>Tracheophyta</taxon>
        <taxon>Spermatophyta</taxon>
        <taxon>Magnoliopsida</taxon>
        <taxon>eudicotyledons</taxon>
        <taxon>Gunneridae</taxon>
        <taxon>Pentapetalae</taxon>
        <taxon>asterids</taxon>
        <taxon>lamiids</taxon>
        <taxon>Lamiales</taxon>
        <taxon>Pedaliaceae</taxon>
        <taxon>Sesamum</taxon>
    </lineage>
</organism>
<keyword evidence="2" id="KW-0732">Signal</keyword>
<accession>A0AAE1WG11</accession>
<feature type="region of interest" description="Disordered" evidence="1">
    <location>
        <begin position="214"/>
        <end position="242"/>
    </location>
</feature>
<evidence type="ECO:0000256" key="1">
    <source>
        <dbReference type="SAM" id="MobiDB-lite"/>
    </source>
</evidence>
<dbReference type="Proteomes" id="UP001289374">
    <property type="component" value="Unassembled WGS sequence"/>
</dbReference>
<dbReference type="EMBL" id="JACGWL010000011">
    <property type="protein sequence ID" value="KAK4392650.1"/>
    <property type="molecule type" value="Genomic_DNA"/>
</dbReference>